<accession>A0A8X6NKS3</accession>
<comment type="caution">
    <text evidence="1">The sequence shown here is derived from an EMBL/GenBank/DDBJ whole genome shotgun (WGS) entry which is preliminary data.</text>
</comment>
<dbReference type="EMBL" id="BMAW01010622">
    <property type="protein sequence ID" value="GFT19682.1"/>
    <property type="molecule type" value="Genomic_DNA"/>
</dbReference>
<reference evidence="1" key="1">
    <citation type="submission" date="2020-08" db="EMBL/GenBank/DDBJ databases">
        <title>Multicomponent nature underlies the extraordinary mechanical properties of spider dragline silk.</title>
        <authorList>
            <person name="Kono N."/>
            <person name="Nakamura H."/>
            <person name="Mori M."/>
            <person name="Yoshida Y."/>
            <person name="Ohtoshi R."/>
            <person name="Malay A.D."/>
            <person name="Moran D.A.P."/>
            <person name="Tomita M."/>
            <person name="Numata K."/>
            <person name="Arakawa K."/>
        </authorList>
    </citation>
    <scope>NUCLEOTIDE SEQUENCE</scope>
</reference>
<organism evidence="1 2">
    <name type="scientific">Nephila pilipes</name>
    <name type="common">Giant wood spider</name>
    <name type="synonym">Nephila maculata</name>
    <dbReference type="NCBI Taxonomy" id="299642"/>
    <lineage>
        <taxon>Eukaryota</taxon>
        <taxon>Metazoa</taxon>
        <taxon>Ecdysozoa</taxon>
        <taxon>Arthropoda</taxon>
        <taxon>Chelicerata</taxon>
        <taxon>Arachnida</taxon>
        <taxon>Araneae</taxon>
        <taxon>Araneomorphae</taxon>
        <taxon>Entelegynae</taxon>
        <taxon>Araneoidea</taxon>
        <taxon>Nephilidae</taxon>
        <taxon>Nephila</taxon>
    </lineage>
</organism>
<name>A0A8X6NKS3_NEPPI</name>
<dbReference type="AlphaFoldDB" id="A0A8X6NKS3"/>
<evidence type="ECO:0000313" key="1">
    <source>
        <dbReference type="EMBL" id="GFT19682.1"/>
    </source>
</evidence>
<proteinExistence type="predicted"/>
<protein>
    <submittedName>
        <fullName evidence="1">Uncharacterized protein</fullName>
    </submittedName>
</protein>
<gene>
    <name evidence="1" type="ORF">NPIL_404131</name>
</gene>
<sequence length="105" mass="12626">MSWTPAPMGILRESLRNENNTENIDSLGFKTNGAFIFIPNRHKNSLPENYSQEWGIFHQVPWLLRSLEDKKLFKKSLSYHKRRSSFSFFRRFRNSSKFIDRNQEK</sequence>
<evidence type="ECO:0000313" key="2">
    <source>
        <dbReference type="Proteomes" id="UP000887013"/>
    </source>
</evidence>
<dbReference type="Proteomes" id="UP000887013">
    <property type="component" value="Unassembled WGS sequence"/>
</dbReference>
<keyword evidence="2" id="KW-1185">Reference proteome</keyword>